<comment type="caution">
    <text evidence="1">The sequence shown here is derived from an EMBL/GenBank/DDBJ whole genome shotgun (WGS) entry which is preliminary data.</text>
</comment>
<evidence type="ECO:0000313" key="1">
    <source>
        <dbReference type="EMBL" id="KAK3316730.1"/>
    </source>
</evidence>
<organism evidence="1 2">
    <name type="scientific">Apodospora peruviana</name>
    <dbReference type="NCBI Taxonomy" id="516989"/>
    <lineage>
        <taxon>Eukaryota</taxon>
        <taxon>Fungi</taxon>
        <taxon>Dikarya</taxon>
        <taxon>Ascomycota</taxon>
        <taxon>Pezizomycotina</taxon>
        <taxon>Sordariomycetes</taxon>
        <taxon>Sordariomycetidae</taxon>
        <taxon>Sordariales</taxon>
        <taxon>Lasiosphaeriaceae</taxon>
        <taxon>Apodospora</taxon>
    </lineage>
</organism>
<proteinExistence type="predicted"/>
<name>A0AAE0M2J9_9PEZI</name>
<protein>
    <submittedName>
        <fullName evidence="1">Uncharacterized protein</fullName>
    </submittedName>
</protein>
<reference evidence="1" key="1">
    <citation type="journal article" date="2023" name="Mol. Phylogenet. Evol.">
        <title>Genome-scale phylogeny and comparative genomics of the fungal order Sordariales.</title>
        <authorList>
            <person name="Hensen N."/>
            <person name="Bonometti L."/>
            <person name="Westerberg I."/>
            <person name="Brannstrom I.O."/>
            <person name="Guillou S."/>
            <person name="Cros-Aarteil S."/>
            <person name="Calhoun S."/>
            <person name="Haridas S."/>
            <person name="Kuo A."/>
            <person name="Mondo S."/>
            <person name="Pangilinan J."/>
            <person name="Riley R."/>
            <person name="LaButti K."/>
            <person name="Andreopoulos B."/>
            <person name="Lipzen A."/>
            <person name="Chen C."/>
            <person name="Yan M."/>
            <person name="Daum C."/>
            <person name="Ng V."/>
            <person name="Clum A."/>
            <person name="Steindorff A."/>
            <person name="Ohm R.A."/>
            <person name="Martin F."/>
            <person name="Silar P."/>
            <person name="Natvig D.O."/>
            <person name="Lalanne C."/>
            <person name="Gautier V."/>
            <person name="Ament-Velasquez S.L."/>
            <person name="Kruys A."/>
            <person name="Hutchinson M.I."/>
            <person name="Powell A.J."/>
            <person name="Barry K."/>
            <person name="Miller A.N."/>
            <person name="Grigoriev I.V."/>
            <person name="Debuchy R."/>
            <person name="Gladieux P."/>
            <person name="Hiltunen Thoren M."/>
            <person name="Johannesson H."/>
        </authorList>
    </citation>
    <scope>NUCLEOTIDE SEQUENCE</scope>
    <source>
        <strain evidence="1">CBS 118394</strain>
    </source>
</reference>
<dbReference type="AlphaFoldDB" id="A0AAE0M2J9"/>
<accession>A0AAE0M2J9</accession>
<dbReference type="EMBL" id="JAUEDM010000005">
    <property type="protein sequence ID" value="KAK3316730.1"/>
    <property type="molecule type" value="Genomic_DNA"/>
</dbReference>
<gene>
    <name evidence="1" type="ORF">B0H66DRAFT_605005</name>
</gene>
<sequence length="154" mass="17247">MAGEPSIRTSSTIHTRAMRLATEANLDAITRVVCVGVADDRGYDYIFPHHHEFPDNHWKWTRGLYKEYLDLPEKFALLVVAATGNGFVNEPVAVGAWDLALETEPAGAINPPLSSTLIDERSGGNEERLRAFENAQDRIWANNFTKYGNTQLHH</sequence>
<dbReference type="Gene3D" id="3.40.630.30">
    <property type="match status" value="1"/>
</dbReference>
<reference evidence="1" key="2">
    <citation type="submission" date="2023-06" db="EMBL/GenBank/DDBJ databases">
        <authorList>
            <consortium name="Lawrence Berkeley National Laboratory"/>
            <person name="Haridas S."/>
            <person name="Hensen N."/>
            <person name="Bonometti L."/>
            <person name="Westerberg I."/>
            <person name="Brannstrom I.O."/>
            <person name="Guillou S."/>
            <person name="Cros-Aarteil S."/>
            <person name="Calhoun S."/>
            <person name="Kuo A."/>
            <person name="Mondo S."/>
            <person name="Pangilinan J."/>
            <person name="Riley R."/>
            <person name="Labutti K."/>
            <person name="Andreopoulos B."/>
            <person name="Lipzen A."/>
            <person name="Chen C."/>
            <person name="Yanf M."/>
            <person name="Daum C."/>
            <person name="Ng V."/>
            <person name="Clum A."/>
            <person name="Steindorff A."/>
            <person name="Ohm R."/>
            <person name="Martin F."/>
            <person name="Silar P."/>
            <person name="Natvig D."/>
            <person name="Lalanne C."/>
            <person name="Gautier V."/>
            <person name="Ament-Velasquez S.L."/>
            <person name="Kruys A."/>
            <person name="Hutchinson M.I."/>
            <person name="Powell A.J."/>
            <person name="Barry K."/>
            <person name="Miller A.N."/>
            <person name="Grigoriev I.V."/>
            <person name="Debuchy R."/>
            <person name="Gladieux P."/>
            <person name="Thoren M.H."/>
            <person name="Johannesson H."/>
        </authorList>
    </citation>
    <scope>NUCLEOTIDE SEQUENCE</scope>
    <source>
        <strain evidence="1">CBS 118394</strain>
    </source>
</reference>
<keyword evidence="2" id="KW-1185">Reference proteome</keyword>
<evidence type="ECO:0000313" key="2">
    <source>
        <dbReference type="Proteomes" id="UP001283341"/>
    </source>
</evidence>
<dbReference type="Proteomes" id="UP001283341">
    <property type="component" value="Unassembled WGS sequence"/>
</dbReference>